<keyword evidence="3" id="KW-1185">Reference proteome</keyword>
<dbReference type="EMBL" id="QXTE01000022">
    <property type="protein sequence ID" value="TFK12425.1"/>
    <property type="molecule type" value="Genomic_DNA"/>
</dbReference>
<comment type="caution">
    <text evidence="2">The sequence shown here is derived from an EMBL/GenBank/DDBJ whole genome shotgun (WGS) entry which is preliminary data.</text>
</comment>
<reference evidence="2 3" key="2">
    <citation type="submission" date="2019-04" db="EMBL/GenBank/DDBJ databases">
        <title>The genome sequence of big-headed turtle.</title>
        <authorList>
            <person name="Gong S."/>
        </authorList>
    </citation>
    <scope>NUCLEOTIDE SEQUENCE [LARGE SCALE GENOMIC DNA]</scope>
    <source>
        <strain evidence="2">DO16091913</strain>
        <tissue evidence="2">Muscle</tissue>
    </source>
</reference>
<name>A0A4D9ETC4_9SAUR</name>
<dbReference type="AlphaFoldDB" id="A0A4D9ETC4"/>
<dbReference type="SUPFAM" id="SSF48403">
    <property type="entry name" value="Ankyrin repeat"/>
    <property type="match status" value="1"/>
</dbReference>
<dbReference type="Proteomes" id="UP000297703">
    <property type="component" value="Unassembled WGS sequence"/>
</dbReference>
<evidence type="ECO:0000256" key="1">
    <source>
        <dbReference type="SAM" id="MobiDB-lite"/>
    </source>
</evidence>
<proteinExistence type="predicted"/>
<evidence type="ECO:0000313" key="3">
    <source>
        <dbReference type="Proteomes" id="UP000297703"/>
    </source>
</evidence>
<dbReference type="OrthoDB" id="426293at2759"/>
<protein>
    <submittedName>
        <fullName evidence="2">Cathepsin W-like</fullName>
    </submittedName>
</protein>
<dbReference type="STRING" id="55544.A0A4D9ETC4"/>
<reference evidence="2 3" key="1">
    <citation type="submission" date="2019-04" db="EMBL/GenBank/DDBJ databases">
        <title>Draft genome of the big-headed turtle Platysternon megacephalum.</title>
        <authorList>
            <person name="Gong S."/>
        </authorList>
    </citation>
    <scope>NUCLEOTIDE SEQUENCE [LARGE SCALE GENOMIC DNA]</scope>
    <source>
        <strain evidence="2">DO16091913</strain>
        <tissue evidence="2">Muscle</tissue>
    </source>
</reference>
<feature type="region of interest" description="Disordered" evidence="1">
    <location>
        <begin position="59"/>
        <end position="85"/>
    </location>
</feature>
<sequence>MATWTGQADVMEHLINTGVDVNSQKREGHSTLHDARQLNHYKIIKILMLRRTDMMAQNLTGKTPHRSGAAMPGRHLAGTGDTGAW</sequence>
<dbReference type="Gene3D" id="1.25.40.20">
    <property type="entry name" value="Ankyrin repeat-containing domain"/>
    <property type="match status" value="1"/>
</dbReference>
<accession>A0A4D9ETC4</accession>
<organism evidence="2 3">
    <name type="scientific">Platysternon megacephalum</name>
    <name type="common">big-headed turtle</name>
    <dbReference type="NCBI Taxonomy" id="55544"/>
    <lineage>
        <taxon>Eukaryota</taxon>
        <taxon>Metazoa</taxon>
        <taxon>Chordata</taxon>
        <taxon>Craniata</taxon>
        <taxon>Vertebrata</taxon>
        <taxon>Euteleostomi</taxon>
        <taxon>Archelosauria</taxon>
        <taxon>Testudinata</taxon>
        <taxon>Testudines</taxon>
        <taxon>Cryptodira</taxon>
        <taxon>Durocryptodira</taxon>
        <taxon>Testudinoidea</taxon>
        <taxon>Platysternidae</taxon>
        <taxon>Platysternon</taxon>
    </lineage>
</organism>
<gene>
    <name evidence="2" type="ORF">DR999_PMT04220</name>
</gene>
<dbReference type="InterPro" id="IPR036770">
    <property type="entry name" value="Ankyrin_rpt-contain_sf"/>
</dbReference>
<evidence type="ECO:0000313" key="2">
    <source>
        <dbReference type="EMBL" id="TFK12425.1"/>
    </source>
</evidence>